<dbReference type="Proteomes" id="UP000829992">
    <property type="component" value="Chromosome"/>
</dbReference>
<protein>
    <submittedName>
        <fullName evidence="1">Uncharacterized protein</fullName>
    </submittedName>
</protein>
<name>A0ABY4PQ65_9ACTN</name>
<reference evidence="1 2" key="1">
    <citation type="submission" date="2022-05" db="EMBL/GenBank/DDBJ databases">
        <authorList>
            <person name="Zhou X."/>
            <person name="Li K."/>
            <person name="Man Y."/>
        </authorList>
    </citation>
    <scope>NUCLEOTIDE SEQUENCE [LARGE SCALE GENOMIC DNA]</scope>
    <source>
        <strain evidence="1 2">MS405</strain>
    </source>
</reference>
<evidence type="ECO:0000313" key="1">
    <source>
        <dbReference type="EMBL" id="UQT55943.1"/>
    </source>
</evidence>
<evidence type="ECO:0000313" key="2">
    <source>
        <dbReference type="Proteomes" id="UP000829992"/>
    </source>
</evidence>
<sequence length="62" mass="6844">MDEINPLIRDAAERITVGMAEAFDIIWSRPDAAQIIENFLDGSGAFLVERDGITVMSTDESE</sequence>
<keyword evidence="2" id="KW-1185">Reference proteome</keyword>
<organism evidence="1 2">
    <name type="scientific">Streptomyces durmitorensis</name>
    <dbReference type="NCBI Taxonomy" id="319947"/>
    <lineage>
        <taxon>Bacteria</taxon>
        <taxon>Bacillati</taxon>
        <taxon>Actinomycetota</taxon>
        <taxon>Actinomycetes</taxon>
        <taxon>Kitasatosporales</taxon>
        <taxon>Streptomycetaceae</taxon>
        <taxon>Streptomyces</taxon>
    </lineage>
</organism>
<gene>
    <name evidence="1" type="ORF">M4V62_12990</name>
</gene>
<dbReference type="RefSeq" id="WP_249587422.1">
    <property type="nucleotide sequence ID" value="NZ_BAAAQL010000032.1"/>
</dbReference>
<dbReference type="EMBL" id="CP097289">
    <property type="protein sequence ID" value="UQT55943.1"/>
    <property type="molecule type" value="Genomic_DNA"/>
</dbReference>
<accession>A0ABY4PQ65</accession>
<proteinExistence type="predicted"/>